<protein>
    <submittedName>
        <fullName evidence="4">Class I SAM-dependent methyltransferase</fullName>
    </submittedName>
</protein>
<dbReference type="SUPFAM" id="SSF53335">
    <property type="entry name" value="S-adenosyl-L-methionine-dependent methyltransferases"/>
    <property type="match status" value="1"/>
</dbReference>
<evidence type="ECO:0000313" key="4">
    <source>
        <dbReference type="EMBL" id="GAA2529682.1"/>
    </source>
</evidence>
<dbReference type="EMBL" id="BAAARY010000018">
    <property type="protein sequence ID" value="GAA2529682.1"/>
    <property type="molecule type" value="Genomic_DNA"/>
</dbReference>
<reference evidence="4 5" key="1">
    <citation type="journal article" date="2019" name="Int. J. Syst. Evol. Microbiol.">
        <title>The Global Catalogue of Microorganisms (GCM) 10K type strain sequencing project: providing services to taxonomists for standard genome sequencing and annotation.</title>
        <authorList>
            <consortium name="The Broad Institute Genomics Platform"/>
            <consortium name="The Broad Institute Genome Sequencing Center for Infectious Disease"/>
            <person name="Wu L."/>
            <person name="Ma J."/>
        </authorList>
    </citation>
    <scope>NUCLEOTIDE SEQUENCE [LARGE SCALE GENOMIC DNA]</scope>
    <source>
        <strain evidence="4 5">JCM 3367</strain>
    </source>
</reference>
<keyword evidence="3" id="KW-0949">S-adenosyl-L-methionine</keyword>
<sequence length="237" mass="25605">MSSSLRGSLPIVPQDSTDPRELYATSLARAAALPAVIDEVLREMEDVAREEQIPVVGRLEGVMLQTLASLPGPSTRRILDIGTAIGYSAIWLARALAPGGRVTSIEIDPVRAARAARFIERAGYADRVDVLVGDAFDIVPGLGEFDVIFQDVMKHRYFGDDPSKAAALLKLSKSHLDPQGVLMIDNAFCGNHVLDGTATDSIEARGVQTMNELLSQDTDFVSVILPVRDGLWVAHRS</sequence>
<dbReference type="PROSITE" id="PS51682">
    <property type="entry name" value="SAM_OMT_I"/>
    <property type="match status" value="1"/>
</dbReference>
<name>A0ABN3NRN6_9ACTN</name>
<proteinExistence type="predicted"/>
<dbReference type="Gene3D" id="3.40.50.150">
    <property type="entry name" value="Vaccinia Virus protein VP39"/>
    <property type="match status" value="1"/>
</dbReference>
<evidence type="ECO:0000256" key="1">
    <source>
        <dbReference type="ARBA" id="ARBA00022603"/>
    </source>
</evidence>
<dbReference type="PANTHER" id="PTHR43167">
    <property type="entry name" value="PUTATIVE (AFU_ORTHOLOGUE AFUA_6G01830)-RELATED"/>
    <property type="match status" value="1"/>
</dbReference>
<dbReference type="Proteomes" id="UP001499978">
    <property type="component" value="Unassembled WGS sequence"/>
</dbReference>
<dbReference type="RefSeq" id="WP_344173758.1">
    <property type="nucleotide sequence ID" value="NZ_BAAARY010000018.1"/>
</dbReference>
<organism evidence="4 5">
    <name type="scientific">Pilimelia columellifera subsp. columellifera</name>
    <dbReference type="NCBI Taxonomy" id="706583"/>
    <lineage>
        <taxon>Bacteria</taxon>
        <taxon>Bacillati</taxon>
        <taxon>Actinomycetota</taxon>
        <taxon>Actinomycetes</taxon>
        <taxon>Micromonosporales</taxon>
        <taxon>Micromonosporaceae</taxon>
        <taxon>Pilimelia</taxon>
    </lineage>
</organism>
<dbReference type="GO" id="GO:0032259">
    <property type="term" value="P:methylation"/>
    <property type="evidence" value="ECO:0007669"/>
    <property type="project" value="UniProtKB-KW"/>
</dbReference>
<dbReference type="InterPro" id="IPR029063">
    <property type="entry name" value="SAM-dependent_MTases_sf"/>
</dbReference>
<dbReference type="CDD" id="cd02440">
    <property type="entry name" value="AdoMet_MTases"/>
    <property type="match status" value="1"/>
</dbReference>
<evidence type="ECO:0000313" key="5">
    <source>
        <dbReference type="Proteomes" id="UP001499978"/>
    </source>
</evidence>
<keyword evidence="5" id="KW-1185">Reference proteome</keyword>
<keyword evidence="2" id="KW-0808">Transferase</keyword>
<accession>A0ABN3NRN6</accession>
<comment type="caution">
    <text evidence="4">The sequence shown here is derived from an EMBL/GenBank/DDBJ whole genome shotgun (WGS) entry which is preliminary data.</text>
</comment>
<gene>
    <name evidence="4" type="ORF">GCM10010201_31160</name>
</gene>
<evidence type="ECO:0000256" key="3">
    <source>
        <dbReference type="ARBA" id="ARBA00022691"/>
    </source>
</evidence>
<dbReference type="Pfam" id="PF01596">
    <property type="entry name" value="Methyltransf_3"/>
    <property type="match status" value="1"/>
</dbReference>
<dbReference type="PANTHER" id="PTHR43167:SF1">
    <property type="entry name" value="PUTATIVE (AFU_ORTHOLOGUE AFUA_6G01830)-RELATED"/>
    <property type="match status" value="1"/>
</dbReference>
<dbReference type="InterPro" id="IPR002935">
    <property type="entry name" value="SAM_O-MeTrfase"/>
</dbReference>
<dbReference type="GO" id="GO:0008168">
    <property type="term" value="F:methyltransferase activity"/>
    <property type="evidence" value="ECO:0007669"/>
    <property type="project" value="UniProtKB-KW"/>
</dbReference>
<evidence type="ECO:0000256" key="2">
    <source>
        <dbReference type="ARBA" id="ARBA00022679"/>
    </source>
</evidence>
<keyword evidence="1 4" id="KW-0489">Methyltransferase</keyword>